<dbReference type="PRINTS" id="PR00455">
    <property type="entry name" value="HTHTETR"/>
</dbReference>
<dbReference type="SUPFAM" id="SSF46689">
    <property type="entry name" value="Homeodomain-like"/>
    <property type="match status" value="1"/>
</dbReference>
<sequence>MTRLPAAERRTRLVDAAVRVVAERGVAGATTRAIVAEAGMSLASFHYAFTSRDELMAELITTVVAHELTALRPELPTGRTLHDTLREGFMRYFDHLVAAPEREAAMLELTHYALRTPGLEALAERQYESYAELATLSLASAAAAHGVRWTRPVPELATTLVALTDGITIAWLVNRDGELAAAAFDLAAASIARFAEPVAEPVPSAHSSRPAHSLEATS</sequence>
<feature type="DNA-binding region" description="H-T-H motif" evidence="5">
    <location>
        <begin position="30"/>
        <end position="49"/>
    </location>
</feature>
<keyword evidence="1" id="KW-0678">Repressor</keyword>
<dbReference type="Pfam" id="PF13977">
    <property type="entry name" value="TetR_C_6"/>
    <property type="match status" value="1"/>
</dbReference>
<dbReference type="InterPro" id="IPR009057">
    <property type="entry name" value="Homeodomain-like_sf"/>
</dbReference>
<feature type="domain" description="HTH tetR-type" evidence="6">
    <location>
        <begin position="7"/>
        <end position="67"/>
    </location>
</feature>
<proteinExistence type="predicted"/>
<dbReference type="InterPro" id="IPR050109">
    <property type="entry name" value="HTH-type_TetR-like_transc_reg"/>
</dbReference>
<dbReference type="PROSITE" id="PS50977">
    <property type="entry name" value="HTH_TETR_2"/>
    <property type="match status" value="1"/>
</dbReference>
<evidence type="ECO:0000256" key="4">
    <source>
        <dbReference type="ARBA" id="ARBA00023163"/>
    </source>
</evidence>
<dbReference type="AlphaFoldDB" id="A0A2M9BW57"/>
<keyword evidence="4" id="KW-0804">Transcription</keyword>
<dbReference type="Pfam" id="PF00440">
    <property type="entry name" value="TetR_N"/>
    <property type="match status" value="1"/>
</dbReference>
<accession>A0A2M9BW57</accession>
<dbReference type="Proteomes" id="UP000230161">
    <property type="component" value="Unassembled WGS sequence"/>
</dbReference>
<comment type="caution">
    <text evidence="7">The sequence shown here is derived from an EMBL/GenBank/DDBJ whole genome shotgun (WGS) entry which is preliminary data.</text>
</comment>
<dbReference type="SUPFAM" id="SSF48498">
    <property type="entry name" value="Tetracyclin repressor-like, C-terminal domain"/>
    <property type="match status" value="1"/>
</dbReference>
<dbReference type="OrthoDB" id="5242433at2"/>
<dbReference type="Gene3D" id="1.10.357.10">
    <property type="entry name" value="Tetracycline Repressor, domain 2"/>
    <property type="match status" value="1"/>
</dbReference>
<dbReference type="PANTHER" id="PTHR30055:SF234">
    <property type="entry name" value="HTH-TYPE TRANSCRIPTIONAL REGULATOR BETI"/>
    <property type="match status" value="1"/>
</dbReference>
<dbReference type="InterPro" id="IPR039538">
    <property type="entry name" value="BetI_C"/>
</dbReference>
<protein>
    <submittedName>
        <fullName evidence="7">Regulatory TetR family protein</fullName>
    </submittedName>
</protein>
<keyword evidence="8" id="KW-1185">Reference proteome</keyword>
<dbReference type="EMBL" id="PGFB01000003">
    <property type="protein sequence ID" value="PJJ62192.1"/>
    <property type="molecule type" value="Genomic_DNA"/>
</dbReference>
<evidence type="ECO:0000256" key="5">
    <source>
        <dbReference type="PROSITE-ProRule" id="PRU00335"/>
    </source>
</evidence>
<gene>
    <name evidence="7" type="ORF">CLV54_1989</name>
</gene>
<evidence type="ECO:0000259" key="6">
    <source>
        <dbReference type="PROSITE" id="PS50977"/>
    </source>
</evidence>
<evidence type="ECO:0000256" key="1">
    <source>
        <dbReference type="ARBA" id="ARBA00022491"/>
    </source>
</evidence>
<dbReference type="RefSeq" id="WP_100344780.1">
    <property type="nucleotide sequence ID" value="NZ_PGFB01000003.1"/>
</dbReference>
<keyword evidence="3 5" id="KW-0238">DNA-binding</keyword>
<dbReference type="GO" id="GO:0003700">
    <property type="term" value="F:DNA-binding transcription factor activity"/>
    <property type="evidence" value="ECO:0007669"/>
    <property type="project" value="TreeGrafter"/>
</dbReference>
<organism evidence="7 8">
    <name type="scientific">Compostimonas suwonensis</name>
    <dbReference type="NCBI Taxonomy" id="1048394"/>
    <lineage>
        <taxon>Bacteria</taxon>
        <taxon>Bacillati</taxon>
        <taxon>Actinomycetota</taxon>
        <taxon>Actinomycetes</taxon>
        <taxon>Micrococcales</taxon>
        <taxon>Microbacteriaceae</taxon>
        <taxon>Compostimonas</taxon>
    </lineage>
</organism>
<keyword evidence="2" id="KW-0805">Transcription regulation</keyword>
<evidence type="ECO:0000256" key="3">
    <source>
        <dbReference type="ARBA" id="ARBA00023125"/>
    </source>
</evidence>
<reference evidence="7 8" key="1">
    <citation type="submission" date="2017-11" db="EMBL/GenBank/DDBJ databases">
        <title>Genomic Encyclopedia of Archaeal and Bacterial Type Strains, Phase II (KMG-II): From Individual Species to Whole Genera.</title>
        <authorList>
            <person name="Goeker M."/>
        </authorList>
    </citation>
    <scope>NUCLEOTIDE SEQUENCE [LARGE SCALE GENOMIC DNA]</scope>
    <source>
        <strain evidence="7 8">DSM 25625</strain>
    </source>
</reference>
<dbReference type="InterPro" id="IPR036271">
    <property type="entry name" value="Tet_transcr_reg_TetR-rel_C_sf"/>
</dbReference>
<dbReference type="GO" id="GO:0000976">
    <property type="term" value="F:transcription cis-regulatory region binding"/>
    <property type="evidence" value="ECO:0007669"/>
    <property type="project" value="TreeGrafter"/>
</dbReference>
<name>A0A2M9BW57_9MICO</name>
<dbReference type="InterPro" id="IPR001647">
    <property type="entry name" value="HTH_TetR"/>
</dbReference>
<dbReference type="PANTHER" id="PTHR30055">
    <property type="entry name" value="HTH-TYPE TRANSCRIPTIONAL REGULATOR RUTR"/>
    <property type="match status" value="1"/>
</dbReference>
<evidence type="ECO:0000256" key="2">
    <source>
        <dbReference type="ARBA" id="ARBA00023015"/>
    </source>
</evidence>
<evidence type="ECO:0000313" key="8">
    <source>
        <dbReference type="Proteomes" id="UP000230161"/>
    </source>
</evidence>
<evidence type="ECO:0000313" key="7">
    <source>
        <dbReference type="EMBL" id="PJJ62192.1"/>
    </source>
</evidence>